<protein>
    <submittedName>
        <fullName evidence="2">(northern house mosquito) hypothetical protein</fullName>
    </submittedName>
</protein>
<organism evidence="2">
    <name type="scientific">Culex pipiens</name>
    <name type="common">House mosquito</name>
    <dbReference type="NCBI Taxonomy" id="7175"/>
    <lineage>
        <taxon>Eukaryota</taxon>
        <taxon>Metazoa</taxon>
        <taxon>Ecdysozoa</taxon>
        <taxon>Arthropoda</taxon>
        <taxon>Hexapoda</taxon>
        <taxon>Insecta</taxon>
        <taxon>Pterygota</taxon>
        <taxon>Neoptera</taxon>
        <taxon>Endopterygota</taxon>
        <taxon>Diptera</taxon>
        <taxon>Nematocera</taxon>
        <taxon>Culicoidea</taxon>
        <taxon>Culicidae</taxon>
        <taxon>Culicinae</taxon>
        <taxon>Culicini</taxon>
        <taxon>Culex</taxon>
        <taxon>Culex</taxon>
    </lineage>
</organism>
<evidence type="ECO:0000256" key="1">
    <source>
        <dbReference type="SAM" id="SignalP"/>
    </source>
</evidence>
<dbReference type="AlphaFoldDB" id="A0A8D8L287"/>
<dbReference type="EMBL" id="HBUE01239866">
    <property type="protein sequence ID" value="CAG6548986.1"/>
    <property type="molecule type" value="Transcribed_RNA"/>
</dbReference>
<accession>A0A8D8L287</accession>
<dbReference type="EMBL" id="HBUE01346859">
    <property type="protein sequence ID" value="CAG6601215.1"/>
    <property type="molecule type" value="Transcribed_RNA"/>
</dbReference>
<name>A0A8D8L287_CULPI</name>
<feature type="signal peptide" evidence="1">
    <location>
        <begin position="1"/>
        <end position="24"/>
    </location>
</feature>
<proteinExistence type="predicted"/>
<reference evidence="2" key="1">
    <citation type="submission" date="2021-05" db="EMBL/GenBank/DDBJ databases">
        <authorList>
            <person name="Alioto T."/>
            <person name="Alioto T."/>
            <person name="Gomez Garrido J."/>
        </authorList>
    </citation>
    <scope>NUCLEOTIDE SEQUENCE</scope>
</reference>
<evidence type="ECO:0000313" key="2">
    <source>
        <dbReference type="EMBL" id="CAG6601215.1"/>
    </source>
</evidence>
<keyword evidence="1" id="KW-0732">Signal</keyword>
<sequence length="217" mass="22304">MLSTGWVGKTVLLVTFLGLDVIHCQQRTTGNDQVHLFRPASSEADSTAQTHGAAVEPSVRAEGGRALRSSFYPGAQSERIFDLGMFGKPYYGGNRGYYPQGGGAGYYPLGGYYPQGGVGGGGYYPSTGGYPGSSGYYPGTNSLGGYPGYGGGGYGGSYGGGYGGYGGFGGNGGLQSYLGYSGGNYYGNRNIGYGYYSGTNPAGFTSTSLVSGYRGYN</sequence>
<feature type="chain" id="PRO_5036261305" evidence="1">
    <location>
        <begin position="25"/>
        <end position="217"/>
    </location>
</feature>